<gene>
    <name evidence="2" type="ORF">GMARGA_LOCUS33674</name>
</gene>
<accession>A0ABN7WPX3</accession>
<comment type="caution">
    <text evidence="2">The sequence shown here is derived from an EMBL/GenBank/DDBJ whole genome shotgun (WGS) entry which is preliminary data.</text>
</comment>
<reference evidence="2 3" key="1">
    <citation type="submission" date="2021-06" db="EMBL/GenBank/DDBJ databases">
        <authorList>
            <person name="Kallberg Y."/>
            <person name="Tangrot J."/>
            <person name="Rosling A."/>
        </authorList>
    </citation>
    <scope>NUCLEOTIDE SEQUENCE [LARGE SCALE GENOMIC DNA]</scope>
    <source>
        <strain evidence="2 3">120-4 pot B 10/14</strain>
    </source>
</reference>
<organism evidence="2 3">
    <name type="scientific">Gigaspora margarita</name>
    <dbReference type="NCBI Taxonomy" id="4874"/>
    <lineage>
        <taxon>Eukaryota</taxon>
        <taxon>Fungi</taxon>
        <taxon>Fungi incertae sedis</taxon>
        <taxon>Mucoromycota</taxon>
        <taxon>Glomeromycotina</taxon>
        <taxon>Glomeromycetes</taxon>
        <taxon>Diversisporales</taxon>
        <taxon>Gigasporaceae</taxon>
        <taxon>Gigaspora</taxon>
    </lineage>
</organism>
<sequence length="68" mass="7654">GEDTFVLPLSRYQPYSTQRPKKNQKKSKSQIEKRLRTNPPIAPASVLPQVEVAPLLDYPLIVPEVPSV</sequence>
<name>A0ABN7WPX3_GIGMA</name>
<dbReference type="EMBL" id="CAJVQB010056730">
    <property type="protein sequence ID" value="CAG8837820.1"/>
    <property type="molecule type" value="Genomic_DNA"/>
</dbReference>
<keyword evidence="3" id="KW-1185">Reference proteome</keyword>
<evidence type="ECO:0000313" key="2">
    <source>
        <dbReference type="EMBL" id="CAG8837820.1"/>
    </source>
</evidence>
<protein>
    <submittedName>
        <fullName evidence="2">22967_t:CDS:1</fullName>
    </submittedName>
</protein>
<feature type="non-terminal residue" evidence="2">
    <location>
        <position position="1"/>
    </location>
</feature>
<feature type="compositionally biased region" description="Basic residues" evidence="1">
    <location>
        <begin position="19"/>
        <end position="28"/>
    </location>
</feature>
<feature type="region of interest" description="Disordered" evidence="1">
    <location>
        <begin position="1"/>
        <end position="40"/>
    </location>
</feature>
<evidence type="ECO:0000256" key="1">
    <source>
        <dbReference type="SAM" id="MobiDB-lite"/>
    </source>
</evidence>
<proteinExistence type="predicted"/>
<dbReference type="Proteomes" id="UP000789901">
    <property type="component" value="Unassembled WGS sequence"/>
</dbReference>
<evidence type="ECO:0000313" key="3">
    <source>
        <dbReference type="Proteomes" id="UP000789901"/>
    </source>
</evidence>